<organism evidence="1 2">
    <name type="scientific">Asanoa siamensis</name>
    <dbReference type="NCBI Taxonomy" id="926357"/>
    <lineage>
        <taxon>Bacteria</taxon>
        <taxon>Bacillati</taxon>
        <taxon>Actinomycetota</taxon>
        <taxon>Actinomycetes</taxon>
        <taxon>Micromonosporales</taxon>
        <taxon>Micromonosporaceae</taxon>
        <taxon>Asanoa</taxon>
    </lineage>
</organism>
<dbReference type="Proteomes" id="UP000604117">
    <property type="component" value="Unassembled WGS sequence"/>
</dbReference>
<gene>
    <name evidence="1" type="ORF">Asi02nite_47750</name>
</gene>
<dbReference type="EMBL" id="BONE01000041">
    <property type="protein sequence ID" value="GIF75257.1"/>
    <property type="molecule type" value="Genomic_DNA"/>
</dbReference>
<evidence type="ECO:0008006" key="3">
    <source>
        <dbReference type="Google" id="ProtNLM"/>
    </source>
</evidence>
<accession>A0ABQ4CVE0</accession>
<keyword evidence="2" id="KW-1185">Reference proteome</keyword>
<comment type="caution">
    <text evidence="1">The sequence shown here is derived from an EMBL/GenBank/DDBJ whole genome shotgun (WGS) entry which is preliminary data.</text>
</comment>
<evidence type="ECO:0000313" key="1">
    <source>
        <dbReference type="EMBL" id="GIF75257.1"/>
    </source>
</evidence>
<proteinExistence type="predicted"/>
<reference evidence="1 2" key="1">
    <citation type="submission" date="2021-01" db="EMBL/GenBank/DDBJ databases">
        <title>Whole genome shotgun sequence of Asanoa siamensis NBRC 107932.</title>
        <authorList>
            <person name="Komaki H."/>
            <person name="Tamura T."/>
        </authorList>
    </citation>
    <scope>NUCLEOTIDE SEQUENCE [LARGE SCALE GENOMIC DNA]</scope>
    <source>
        <strain evidence="1 2">NBRC 107932</strain>
    </source>
</reference>
<evidence type="ECO:0000313" key="2">
    <source>
        <dbReference type="Proteomes" id="UP000604117"/>
    </source>
</evidence>
<name>A0ABQ4CVE0_9ACTN</name>
<protein>
    <recommendedName>
        <fullName evidence="3">DUF4157 domain-containing protein</fullName>
    </recommendedName>
</protein>
<sequence length="112" mass="12869">MNRRTARSVGERYGVDLADVRIRVRMKEAGYFGFTNDRQHVVLARDAFANEEEMARTLFHERHHVGQLRAGTPYPRSDLEAAAMERETYAAERRWWDSHPLNPANRASGGPS</sequence>